<protein>
    <recommendedName>
        <fullName evidence="2">Peptidase S9 prolyl oligopeptidase catalytic domain-containing protein</fullName>
    </recommendedName>
</protein>
<dbReference type="AlphaFoldDB" id="A0A6C0EEY8"/>
<reference evidence="1" key="1">
    <citation type="journal article" date="2020" name="Nature">
        <title>Giant virus diversity and host interactions through global metagenomics.</title>
        <authorList>
            <person name="Schulz F."/>
            <person name="Roux S."/>
            <person name="Paez-Espino D."/>
            <person name="Jungbluth S."/>
            <person name="Walsh D.A."/>
            <person name="Denef V.J."/>
            <person name="McMahon K.D."/>
            <person name="Konstantinidis K.T."/>
            <person name="Eloe-Fadrosh E.A."/>
            <person name="Kyrpides N.C."/>
            <person name="Woyke T."/>
        </authorList>
    </citation>
    <scope>NUCLEOTIDE SEQUENCE</scope>
    <source>
        <strain evidence="1">GVMAG-M-3300023179-2</strain>
    </source>
</reference>
<evidence type="ECO:0008006" key="2">
    <source>
        <dbReference type="Google" id="ProtNLM"/>
    </source>
</evidence>
<organism evidence="1">
    <name type="scientific">viral metagenome</name>
    <dbReference type="NCBI Taxonomy" id="1070528"/>
    <lineage>
        <taxon>unclassified sequences</taxon>
        <taxon>metagenomes</taxon>
        <taxon>organismal metagenomes</taxon>
    </lineage>
</organism>
<dbReference type="InterPro" id="IPR029058">
    <property type="entry name" value="AB_hydrolase_fold"/>
</dbReference>
<sequence length="342" mass="39840">MEINYLKKYNKYYTKYKNIKKNILGGASNEAQIISIPLELNKESTNDTNIIRSFLAPDLKDNKYEYSKIEYEINGKKVYIIKIVLNNEDYKPVLFALAGMSHKSFLGTSNIIISKLDDLAIKFKEIYLLEYDSFKREQIIACQKRDELIDDLITKKQDRDGYGLIEFIGASAFDNMSLDDKLKNVFFEPELELNNKIAKIINYIIKDLKLSHIHLLGKCNGAWIATILITNETSPEIYKGLYLAVPGIPGSVEDLKKLDVNKLKDINFVFGWIKQDAYNFKWGKKSFEEKDRYDKIMQDIIDKNIDIDIKYHSHIYDNNCQAHPNIFHEIYPDMIESIIRTL</sequence>
<proteinExistence type="predicted"/>
<dbReference type="SUPFAM" id="SSF53474">
    <property type="entry name" value="alpha/beta-Hydrolases"/>
    <property type="match status" value="1"/>
</dbReference>
<dbReference type="EMBL" id="MN739806">
    <property type="protein sequence ID" value="QHT26973.1"/>
    <property type="molecule type" value="Genomic_DNA"/>
</dbReference>
<name>A0A6C0EEY8_9ZZZZ</name>
<evidence type="ECO:0000313" key="1">
    <source>
        <dbReference type="EMBL" id="QHT26973.1"/>
    </source>
</evidence>
<accession>A0A6C0EEY8</accession>